<dbReference type="Proteomes" id="UP000683360">
    <property type="component" value="Unassembled WGS sequence"/>
</dbReference>
<dbReference type="InterPro" id="IPR013098">
    <property type="entry name" value="Ig_I-set"/>
</dbReference>
<dbReference type="SMART" id="SM00409">
    <property type="entry name" value="IG"/>
    <property type="match status" value="1"/>
</dbReference>
<evidence type="ECO:0000313" key="2">
    <source>
        <dbReference type="EMBL" id="CAG2204787.1"/>
    </source>
</evidence>
<name>A0A8S3R810_MYTED</name>
<feature type="domain" description="Ig-like" evidence="1">
    <location>
        <begin position="12"/>
        <end position="105"/>
    </location>
</feature>
<protein>
    <submittedName>
        <fullName evidence="2">HMCN</fullName>
    </submittedName>
</protein>
<sequence length="198" mass="22499">MIIILVKKLGAPKIAVTSSLVRKMKSENGDLECRVRGFPRSVVWFKNGEKLSPSASRRYAIETYQEDDVTVSSLTIVSLETSDFAVYVCQADNEFGSDEMEIRLEQSDDFVNIDKSLSSPADVIRKENSGPIKLMCKVEAFPRIMIFWYKYIGKSDGRKQYTDKEQVKQDNRNKSSGMTTSYILLTVTVVFAFQKLFS</sequence>
<gene>
    <name evidence="2" type="ORF">MEDL_19180</name>
</gene>
<reference evidence="2" key="1">
    <citation type="submission" date="2021-03" db="EMBL/GenBank/DDBJ databases">
        <authorList>
            <person name="Bekaert M."/>
        </authorList>
    </citation>
    <scope>NUCLEOTIDE SEQUENCE</scope>
</reference>
<dbReference type="PANTHER" id="PTHR45080:SF27">
    <property type="entry name" value="NEURAL CELL ADHESION MOLECULE 1-LIKE"/>
    <property type="match status" value="1"/>
</dbReference>
<dbReference type="GO" id="GO:0050808">
    <property type="term" value="P:synapse organization"/>
    <property type="evidence" value="ECO:0007669"/>
    <property type="project" value="TreeGrafter"/>
</dbReference>
<dbReference type="GO" id="GO:0030424">
    <property type="term" value="C:axon"/>
    <property type="evidence" value="ECO:0007669"/>
    <property type="project" value="TreeGrafter"/>
</dbReference>
<dbReference type="GO" id="GO:0008046">
    <property type="term" value="F:axon guidance receptor activity"/>
    <property type="evidence" value="ECO:0007669"/>
    <property type="project" value="TreeGrafter"/>
</dbReference>
<dbReference type="GO" id="GO:0043025">
    <property type="term" value="C:neuronal cell body"/>
    <property type="evidence" value="ECO:0007669"/>
    <property type="project" value="TreeGrafter"/>
</dbReference>
<dbReference type="InterPro" id="IPR007110">
    <property type="entry name" value="Ig-like_dom"/>
</dbReference>
<comment type="caution">
    <text evidence="2">The sequence shown here is derived from an EMBL/GenBank/DDBJ whole genome shotgun (WGS) entry which is preliminary data.</text>
</comment>
<dbReference type="InterPro" id="IPR050958">
    <property type="entry name" value="Cell_Adh-Cytoskel_Orgn"/>
</dbReference>
<dbReference type="AlphaFoldDB" id="A0A8S3R810"/>
<organism evidence="2 3">
    <name type="scientific">Mytilus edulis</name>
    <name type="common">Blue mussel</name>
    <dbReference type="NCBI Taxonomy" id="6550"/>
    <lineage>
        <taxon>Eukaryota</taxon>
        <taxon>Metazoa</taxon>
        <taxon>Spiralia</taxon>
        <taxon>Lophotrochozoa</taxon>
        <taxon>Mollusca</taxon>
        <taxon>Bivalvia</taxon>
        <taxon>Autobranchia</taxon>
        <taxon>Pteriomorphia</taxon>
        <taxon>Mytilida</taxon>
        <taxon>Mytiloidea</taxon>
        <taxon>Mytilidae</taxon>
        <taxon>Mytilinae</taxon>
        <taxon>Mytilus</taxon>
    </lineage>
</organism>
<dbReference type="OrthoDB" id="10012075at2759"/>
<evidence type="ECO:0000259" key="1">
    <source>
        <dbReference type="PROSITE" id="PS50835"/>
    </source>
</evidence>
<dbReference type="InterPro" id="IPR003599">
    <property type="entry name" value="Ig_sub"/>
</dbReference>
<dbReference type="Gene3D" id="2.60.40.10">
    <property type="entry name" value="Immunoglobulins"/>
    <property type="match status" value="1"/>
</dbReference>
<proteinExistence type="predicted"/>
<dbReference type="EMBL" id="CAJPWZ010000983">
    <property type="protein sequence ID" value="CAG2204787.1"/>
    <property type="molecule type" value="Genomic_DNA"/>
</dbReference>
<dbReference type="SUPFAM" id="SSF48726">
    <property type="entry name" value="Immunoglobulin"/>
    <property type="match status" value="2"/>
</dbReference>
<dbReference type="Pfam" id="PF07679">
    <property type="entry name" value="I-set"/>
    <property type="match status" value="1"/>
</dbReference>
<dbReference type="InterPro" id="IPR013783">
    <property type="entry name" value="Ig-like_fold"/>
</dbReference>
<accession>A0A8S3R810</accession>
<keyword evidence="3" id="KW-1185">Reference proteome</keyword>
<evidence type="ECO:0000313" key="3">
    <source>
        <dbReference type="Proteomes" id="UP000683360"/>
    </source>
</evidence>
<dbReference type="InterPro" id="IPR036179">
    <property type="entry name" value="Ig-like_dom_sf"/>
</dbReference>
<dbReference type="PROSITE" id="PS50835">
    <property type="entry name" value="IG_LIKE"/>
    <property type="match status" value="1"/>
</dbReference>
<dbReference type="GO" id="GO:0005886">
    <property type="term" value="C:plasma membrane"/>
    <property type="evidence" value="ECO:0007669"/>
    <property type="project" value="TreeGrafter"/>
</dbReference>
<dbReference type="PANTHER" id="PTHR45080">
    <property type="entry name" value="CONTACTIN 5"/>
    <property type="match status" value="1"/>
</dbReference>
<dbReference type="GO" id="GO:0007156">
    <property type="term" value="P:homophilic cell adhesion via plasma membrane adhesion molecules"/>
    <property type="evidence" value="ECO:0007669"/>
    <property type="project" value="TreeGrafter"/>
</dbReference>